<evidence type="ECO:0008006" key="3">
    <source>
        <dbReference type="Google" id="ProtNLM"/>
    </source>
</evidence>
<gene>
    <name evidence="1" type="ORF">Ahy_A02g009279</name>
</gene>
<name>A0A445EGI9_ARAHY</name>
<accession>A0A445EGI9</accession>
<proteinExistence type="predicted"/>
<keyword evidence="2" id="KW-1185">Reference proteome</keyword>
<dbReference type="AlphaFoldDB" id="A0A445EGI9"/>
<organism evidence="1 2">
    <name type="scientific">Arachis hypogaea</name>
    <name type="common">Peanut</name>
    <dbReference type="NCBI Taxonomy" id="3818"/>
    <lineage>
        <taxon>Eukaryota</taxon>
        <taxon>Viridiplantae</taxon>
        <taxon>Streptophyta</taxon>
        <taxon>Embryophyta</taxon>
        <taxon>Tracheophyta</taxon>
        <taxon>Spermatophyta</taxon>
        <taxon>Magnoliopsida</taxon>
        <taxon>eudicotyledons</taxon>
        <taxon>Gunneridae</taxon>
        <taxon>Pentapetalae</taxon>
        <taxon>rosids</taxon>
        <taxon>fabids</taxon>
        <taxon>Fabales</taxon>
        <taxon>Fabaceae</taxon>
        <taxon>Papilionoideae</taxon>
        <taxon>50 kb inversion clade</taxon>
        <taxon>dalbergioids sensu lato</taxon>
        <taxon>Dalbergieae</taxon>
        <taxon>Pterocarpus clade</taxon>
        <taxon>Arachis</taxon>
    </lineage>
</organism>
<dbReference type="EMBL" id="SDMP01000002">
    <property type="protein sequence ID" value="RYR74549.1"/>
    <property type="molecule type" value="Genomic_DNA"/>
</dbReference>
<dbReference type="Proteomes" id="UP000289738">
    <property type="component" value="Chromosome A02"/>
</dbReference>
<evidence type="ECO:0000313" key="2">
    <source>
        <dbReference type="Proteomes" id="UP000289738"/>
    </source>
</evidence>
<comment type="caution">
    <text evidence="1">The sequence shown here is derived from an EMBL/GenBank/DDBJ whole genome shotgun (WGS) entry which is preliminary data.</text>
</comment>
<protein>
    <recommendedName>
        <fullName evidence="3">Aminotransferase-like plant mobile domain-containing protein</fullName>
    </recommendedName>
</protein>
<sequence>MRDHSALLNTLIEHWRPETHTFHLLVGEVTVKRLALMNHSSNRKNQLALNSKCRHMSTTIRFRCQHIPSSFRIRHMPSSGRHINSRHHIYRNHSRLRHLSPTYHI</sequence>
<reference evidence="1 2" key="1">
    <citation type="submission" date="2019-01" db="EMBL/GenBank/DDBJ databases">
        <title>Sequencing of cultivated peanut Arachis hypogaea provides insights into genome evolution and oil improvement.</title>
        <authorList>
            <person name="Chen X."/>
        </authorList>
    </citation>
    <scope>NUCLEOTIDE SEQUENCE [LARGE SCALE GENOMIC DNA]</scope>
    <source>
        <strain evidence="2">cv. Fuhuasheng</strain>
        <tissue evidence="1">Leaves</tissue>
    </source>
</reference>
<evidence type="ECO:0000313" key="1">
    <source>
        <dbReference type="EMBL" id="RYR74549.1"/>
    </source>
</evidence>